<dbReference type="AlphaFoldDB" id="A0AAD8AX93"/>
<gene>
    <name evidence="2" type="ORF">Bpfe_026435</name>
</gene>
<reference evidence="2" key="2">
    <citation type="submission" date="2023-04" db="EMBL/GenBank/DDBJ databases">
        <authorList>
            <person name="Bu L."/>
            <person name="Lu L."/>
            <person name="Laidemitt M.R."/>
            <person name="Zhang S.M."/>
            <person name="Mutuku M."/>
            <person name="Mkoji G."/>
            <person name="Steinauer M."/>
            <person name="Loker E.S."/>
        </authorList>
    </citation>
    <scope>NUCLEOTIDE SEQUENCE</scope>
    <source>
        <strain evidence="2">KasaAsao</strain>
        <tissue evidence="2">Whole Snail</tissue>
    </source>
</reference>
<organism evidence="2 3">
    <name type="scientific">Biomphalaria pfeifferi</name>
    <name type="common">Bloodfluke planorb</name>
    <name type="synonym">Freshwater snail</name>
    <dbReference type="NCBI Taxonomy" id="112525"/>
    <lineage>
        <taxon>Eukaryota</taxon>
        <taxon>Metazoa</taxon>
        <taxon>Spiralia</taxon>
        <taxon>Lophotrochozoa</taxon>
        <taxon>Mollusca</taxon>
        <taxon>Gastropoda</taxon>
        <taxon>Heterobranchia</taxon>
        <taxon>Euthyneura</taxon>
        <taxon>Panpulmonata</taxon>
        <taxon>Hygrophila</taxon>
        <taxon>Lymnaeoidea</taxon>
        <taxon>Planorbidae</taxon>
        <taxon>Biomphalaria</taxon>
    </lineage>
</organism>
<protein>
    <submittedName>
        <fullName evidence="2">Zinc metalloproteinase nas-13</fullName>
    </submittedName>
</protein>
<proteinExistence type="predicted"/>
<keyword evidence="2" id="KW-0482">Metalloprotease</keyword>
<evidence type="ECO:0000256" key="1">
    <source>
        <dbReference type="SAM" id="MobiDB-lite"/>
    </source>
</evidence>
<sequence length="72" mass="7845">MPRPMRQHPVPTARVRGQRLHMLVSGSPVQLCAKTGTVQTTPKPATRATSPAPTCSDTRCQSWAKAGYCNRI</sequence>
<evidence type="ECO:0000313" key="3">
    <source>
        <dbReference type="Proteomes" id="UP001233172"/>
    </source>
</evidence>
<dbReference type="GO" id="GO:0008237">
    <property type="term" value="F:metallopeptidase activity"/>
    <property type="evidence" value="ECO:0007669"/>
    <property type="project" value="UniProtKB-KW"/>
</dbReference>
<dbReference type="EMBL" id="JASAOG010000204">
    <property type="protein sequence ID" value="KAK0044101.1"/>
    <property type="molecule type" value="Genomic_DNA"/>
</dbReference>
<feature type="region of interest" description="Disordered" evidence="1">
    <location>
        <begin position="35"/>
        <end position="56"/>
    </location>
</feature>
<accession>A0AAD8AX93</accession>
<evidence type="ECO:0000313" key="2">
    <source>
        <dbReference type="EMBL" id="KAK0044101.1"/>
    </source>
</evidence>
<dbReference type="Proteomes" id="UP001233172">
    <property type="component" value="Unassembled WGS sequence"/>
</dbReference>
<feature type="compositionally biased region" description="Polar residues" evidence="1">
    <location>
        <begin position="36"/>
        <end position="56"/>
    </location>
</feature>
<keyword evidence="3" id="KW-1185">Reference proteome</keyword>
<comment type="caution">
    <text evidence="2">The sequence shown here is derived from an EMBL/GenBank/DDBJ whole genome shotgun (WGS) entry which is preliminary data.</text>
</comment>
<keyword evidence="2" id="KW-0378">Hydrolase</keyword>
<keyword evidence="2" id="KW-0645">Protease</keyword>
<reference evidence="2" key="1">
    <citation type="journal article" date="2023" name="PLoS Negl. Trop. Dis.">
        <title>A genome sequence for Biomphalaria pfeifferi, the major vector snail for the human-infecting parasite Schistosoma mansoni.</title>
        <authorList>
            <person name="Bu L."/>
            <person name="Lu L."/>
            <person name="Laidemitt M.R."/>
            <person name="Zhang S.M."/>
            <person name="Mutuku M."/>
            <person name="Mkoji G."/>
            <person name="Steinauer M."/>
            <person name="Loker E.S."/>
        </authorList>
    </citation>
    <scope>NUCLEOTIDE SEQUENCE</scope>
    <source>
        <strain evidence="2">KasaAsao</strain>
    </source>
</reference>
<name>A0AAD8AX93_BIOPF</name>